<accession>S9VB61</accession>
<dbReference type="PANTHER" id="PTHR23503:SF8">
    <property type="entry name" value="FACILITATED GLUCOSE TRANSPORTER PROTEIN 1"/>
    <property type="match status" value="1"/>
</dbReference>
<feature type="transmembrane region" description="Helical" evidence="10">
    <location>
        <begin position="517"/>
        <end position="538"/>
    </location>
</feature>
<feature type="transmembrane region" description="Helical" evidence="10">
    <location>
        <begin position="345"/>
        <end position="367"/>
    </location>
</feature>
<evidence type="ECO:0000256" key="6">
    <source>
        <dbReference type="ARBA" id="ARBA00022989"/>
    </source>
</evidence>
<feature type="transmembrane region" description="Helical" evidence="10">
    <location>
        <begin position="153"/>
        <end position="170"/>
    </location>
</feature>
<dbReference type="FunFam" id="1.20.1250.20:FF:000357">
    <property type="entry name" value="Glucose transporter, lmgt1"/>
    <property type="match status" value="1"/>
</dbReference>
<evidence type="ECO:0000256" key="2">
    <source>
        <dbReference type="ARBA" id="ARBA00010992"/>
    </source>
</evidence>
<reference evidence="12 13" key="1">
    <citation type="journal article" date="2013" name="PLoS ONE">
        <title>Predicting the Proteins of Angomonas deanei, Strigomonas culicis and Their Respective Endosymbionts Reveals New Aspects of the Trypanosomatidae Family.</title>
        <authorList>
            <person name="Motta M.C."/>
            <person name="Martins A.C."/>
            <person name="de Souza S.S."/>
            <person name="Catta-Preta C.M."/>
            <person name="Silva R."/>
            <person name="Klein C.C."/>
            <person name="de Almeida L.G."/>
            <person name="de Lima Cunha O."/>
            <person name="Ciapina L.P."/>
            <person name="Brocchi M."/>
            <person name="Colabardini A.C."/>
            <person name="de Araujo Lima B."/>
            <person name="Machado C.R."/>
            <person name="de Almeida Soares C.M."/>
            <person name="Probst C.M."/>
            <person name="de Menezes C.B."/>
            <person name="Thompson C.E."/>
            <person name="Bartholomeu D.C."/>
            <person name="Gradia D.F."/>
            <person name="Pavoni D.P."/>
            <person name="Grisard E.C."/>
            <person name="Fantinatti-Garboggini F."/>
            <person name="Marchini F.K."/>
            <person name="Rodrigues-Luiz G.F."/>
            <person name="Wagner G."/>
            <person name="Goldman G.H."/>
            <person name="Fietto J.L."/>
            <person name="Elias M.C."/>
            <person name="Goldman M.H."/>
            <person name="Sagot M.F."/>
            <person name="Pereira M."/>
            <person name="Stoco P.H."/>
            <person name="de Mendonca-Neto R.P."/>
            <person name="Teixeira S.M."/>
            <person name="Maciel T.E."/>
            <person name="de Oliveira Mendes T.A."/>
            <person name="Urmenyi T.P."/>
            <person name="de Souza W."/>
            <person name="Schenkman S."/>
            <person name="de Vasconcelos A.T."/>
        </authorList>
    </citation>
    <scope>NUCLEOTIDE SEQUENCE [LARGE SCALE GENOMIC DNA]</scope>
</reference>
<feature type="transmembrane region" description="Helical" evidence="10">
    <location>
        <begin position="244"/>
        <end position="264"/>
    </location>
</feature>
<dbReference type="AlphaFoldDB" id="S9VB61"/>
<comment type="subcellular location">
    <subcellularLocation>
        <location evidence="1">Membrane</location>
        <topology evidence="1">Multi-pass membrane protein</topology>
    </subcellularLocation>
</comment>
<dbReference type="InterPro" id="IPR045263">
    <property type="entry name" value="GLUT"/>
</dbReference>
<feature type="transmembrane region" description="Helical" evidence="10">
    <location>
        <begin position="487"/>
        <end position="505"/>
    </location>
</feature>
<feature type="region of interest" description="Disordered" evidence="9">
    <location>
        <begin position="1"/>
        <end position="37"/>
    </location>
</feature>
<evidence type="ECO:0000313" key="12">
    <source>
        <dbReference type="EMBL" id="EPY20310.1"/>
    </source>
</evidence>
<organism evidence="12 13">
    <name type="scientific">Strigomonas culicis</name>
    <dbReference type="NCBI Taxonomy" id="28005"/>
    <lineage>
        <taxon>Eukaryota</taxon>
        <taxon>Discoba</taxon>
        <taxon>Euglenozoa</taxon>
        <taxon>Kinetoplastea</taxon>
        <taxon>Metakinetoplastina</taxon>
        <taxon>Trypanosomatida</taxon>
        <taxon>Trypanosomatidae</taxon>
        <taxon>Strigomonadinae</taxon>
        <taxon>Strigomonas</taxon>
    </lineage>
</organism>
<feature type="transmembrane region" description="Helical" evidence="10">
    <location>
        <begin position="182"/>
        <end position="200"/>
    </location>
</feature>
<evidence type="ECO:0000256" key="7">
    <source>
        <dbReference type="ARBA" id="ARBA00023136"/>
    </source>
</evidence>
<dbReference type="Proteomes" id="UP000015354">
    <property type="component" value="Unassembled WGS sequence"/>
</dbReference>
<dbReference type="InterPro" id="IPR036259">
    <property type="entry name" value="MFS_trans_sf"/>
</dbReference>
<evidence type="ECO:0000256" key="3">
    <source>
        <dbReference type="ARBA" id="ARBA00022448"/>
    </source>
</evidence>
<sequence length="584" mass="62904">MSDNRRYKQYSPDHGAGDREVGQHMEEEVHTPTTRDPDEPKSLFCAANMKVAQVNALIGTLNGYSIGFVGVYTTVYGYASNCIVYKSKNACETIPFAKCAWTSDATGDYCGWASQTCAKLHSTLEACAADSACKWSYSSAACQNPSGLTSTNSGIFAGAMIVGCFFGSFVGGPLSRLIGPKLVFLLVGIAGVICSVMYHISVALDLFWVLCVFRLVIGVFLGVCCVAAPMYVAENAHPKYAKMIGVMFQVFTTFGIFLAATMGLAMGQSIKYDAPSSQNLIGRLQGLCVLSTLLSLLVMAMGIYLPGSLRQKRAQPTEPVGEDEQERELSTDEKTYSCVQMIGPLLMGFIVAGTLQLTGINAIMNYAPTIMQSLGLAPLVGNFVVMVWNFVTTIFSIPLASVFTMRQLFLACSLITSVMCLLMCGIPVFPGITHKTAAKNGVAITGLLIFIGAFEMGVGPCFYVLAQDLFPKNFRPTGASATNVMQFAFNVIINVCYPIATEALSGGASGNQDKGQAIAFIFFGCIGLVCFVFQCLFLKPWDETHKVTASAPEVERHSEPDYARKEEKMATQADIHAAVAKNRD</sequence>
<dbReference type="Gene3D" id="1.20.1250.20">
    <property type="entry name" value="MFS general substrate transporter like domains"/>
    <property type="match status" value="2"/>
</dbReference>
<evidence type="ECO:0000256" key="1">
    <source>
        <dbReference type="ARBA" id="ARBA00004141"/>
    </source>
</evidence>
<name>S9VB61_9TRYP</name>
<keyword evidence="5 10" id="KW-0812">Transmembrane</keyword>
<feature type="transmembrane region" description="Helical" evidence="10">
    <location>
        <begin position="408"/>
        <end position="429"/>
    </location>
</feature>
<proteinExistence type="inferred from homology"/>
<dbReference type="SUPFAM" id="SSF103473">
    <property type="entry name" value="MFS general substrate transporter"/>
    <property type="match status" value="1"/>
</dbReference>
<dbReference type="OrthoDB" id="249531at2759"/>
<dbReference type="PRINTS" id="PR00171">
    <property type="entry name" value="SUGRTRNSPORT"/>
</dbReference>
<keyword evidence="13" id="KW-1185">Reference proteome</keyword>
<keyword evidence="6 10" id="KW-1133">Transmembrane helix</keyword>
<feature type="domain" description="Major facilitator superfamily (MFS) profile" evidence="11">
    <location>
        <begin position="51"/>
        <end position="542"/>
    </location>
</feature>
<evidence type="ECO:0000256" key="8">
    <source>
        <dbReference type="RuleBase" id="RU003346"/>
    </source>
</evidence>
<dbReference type="GO" id="GO:0016020">
    <property type="term" value="C:membrane"/>
    <property type="evidence" value="ECO:0007669"/>
    <property type="project" value="UniProtKB-SubCell"/>
</dbReference>
<evidence type="ECO:0000256" key="9">
    <source>
        <dbReference type="SAM" id="MobiDB-lite"/>
    </source>
</evidence>
<dbReference type="PROSITE" id="PS50850">
    <property type="entry name" value="MFS"/>
    <property type="match status" value="1"/>
</dbReference>
<gene>
    <name evidence="12" type="ORF">STCU_09056</name>
</gene>
<comment type="similarity">
    <text evidence="2 8">Belongs to the major facilitator superfamily. Sugar transporter (TC 2.A.1.1) family.</text>
</comment>
<evidence type="ECO:0000313" key="13">
    <source>
        <dbReference type="Proteomes" id="UP000015354"/>
    </source>
</evidence>
<feature type="compositionally biased region" description="Basic and acidic residues" evidence="9">
    <location>
        <begin position="553"/>
        <end position="569"/>
    </location>
</feature>
<feature type="transmembrane region" description="Helical" evidence="10">
    <location>
        <begin position="284"/>
        <end position="305"/>
    </location>
</feature>
<dbReference type="PANTHER" id="PTHR23503">
    <property type="entry name" value="SOLUTE CARRIER FAMILY 2"/>
    <property type="match status" value="1"/>
</dbReference>
<keyword evidence="7 10" id="KW-0472">Membrane</keyword>
<dbReference type="GO" id="GO:0015149">
    <property type="term" value="F:hexose transmembrane transporter activity"/>
    <property type="evidence" value="ECO:0007669"/>
    <property type="project" value="TreeGrafter"/>
</dbReference>
<evidence type="ECO:0000256" key="10">
    <source>
        <dbReference type="SAM" id="Phobius"/>
    </source>
</evidence>
<keyword evidence="4" id="KW-0762">Sugar transport</keyword>
<dbReference type="NCBIfam" id="TIGR00879">
    <property type="entry name" value="SP"/>
    <property type="match status" value="1"/>
</dbReference>
<protein>
    <submittedName>
        <fullName evidence="12">Lmgt2</fullName>
    </submittedName>
</protein>
<feature type="region of interest" description="Disordered" evidence="9">
    <location>
        <begin position="552"/>
        <end position="571"/>
    </location>
</feature>
<evidence type="ECO:0000256" key="5">
    <source>
        <dbReference type="ARBA" id="ARBA00022692"/>
    </source>
</evidence>
<dbReference type="InterPro" id="IPR003663">
    <property type="entry name" value="Sugar/inositol_transpt"/>
</dbReference>
<dbReference type="EMBL" id="ATMH01009056">
    <property type="protein sequence ID" value="EPY20310.1"/>
    <property type="molecule type" value="Genomic_DNA"/>
</dbReference>
<evidence type="ECO:0000259" key="11">
    <source>
        <dbReference type="PROSITE" id="PS50850"/>
    </source>
</evidence>
<dbReference type="Pfam" id="PF00083">
    <property type="entry name" value="Sugar_tr"/>
    <property type="match status" value="1"/>
</dbReference>
<dbReference type="InterPro" id="IPR020846">
    <property type="entry name" value="MFS_dom"/>
</dbReference>
<comment type="caution">
    <text evidence="12">The sequence shown here is derived from an EMBL/GenBank/DDBJ whole genome shotgun (WGS) entry which is preliminary data.</text>
</comment>
<feature type="transmembrane region" description="Helical" evidence="10">
    <location>
        <begin position="379"/>
        <end position="401"/>
    </location>
</feature>
<feature type="compositionally biased region" description="Basic and acidic residues" evidence="9">
    <location>
        <begin position="15"/>
        <end position="37"/>
    </location>
</feature>
<keyword evidence="3 8" id="KW-0813">Transport</keyword>
<feature type="transmembrane region" description="Helical" evidence="10">
    <location>
        <begin position="441"/>
        <end position="466"/>
    </location>
</feature>
<evidence type="ECO:0000256" key="4">
    <source>
        <dbReference type="ARBA" id="ARBA00022597"/>
    </source>
</evidence>
<feature type="transmembrane region" description="Helical" evidence="10">
    <location>
        <begin position="206"/>
        <end position="232"/>
    </location>
</feature>
<dbReference type="InterPro" id="IPR005828">
    <property type="entry name" value="MFS_sugar_transport-like"/>
</dbReference>